<gene>
    <name evidence="1" type="ORF">OWV82_014029</name>
</gene>
<proteinExistence type="predicted"/>
<dbReference type="Proteomes" id="UP001164539">
    <property type="component" value="Chromosome 7"/>
</dbReference>
<dbReference type="EMBL" id="CM051400">
    <property type="protein sequence ID" value="KAJ4715702.1"/>
    <property type="molecule type" value="Genomic_DNA"/>
</dbReference>
<accession>A0ACC1XW88</accession>
<protein>
    <submittedName>
        <fullName evidence="1">Major facilitator superfamily protein</fullName>
    </submittedName>
</protein>
<evidence type="ECO:0000313" key="2">
    <source>
        <dbReference type="Proteomes" id="UP001164539"/>
    </source>
</evidence>
<name>A0ACC1XW88_MELAZ</name>
<sequence>MKSETLTLVLVNLARIMQRADESLLPGVYKEVGASLHTDPTGLGSLTLFRSIVQSSCYPLAAYLSIRHNRAHVIALGAFLWAAATFLVAVSTTFFQVALSRGLNGIGLAIVIPAIQSLVADSTNESNRGMAFGWLQLTGNIGSILGGFCSVLIASTSFMGIPGWRVAFHLVALISVAVGVLVHLFANDPHCSNVGTRATNLTSRKSISSEVKELIQDAKMVIKIPTFQIIVAQGVFGSFSGSAFSFAPMWLELIGFSHKLTALLMTLFVIAFSLGGLFGGKMGDVLAKRLPNSGRIILSQISAGSEIPIAAFLLLVLPDDSSTAFMHGLVLFIMGLCISWNAPATNNPIFAEIVPERSRTSIYALDQSFESIPSSFAPAIVGILAQHVYGYKPIPQGASDSVEIETDRENAASLARAIYSAIGIPMAICCLVYSFLYCSYPSDREKARMESLRESEMLKLVADDSASSEKCFQLLHDSELREVKAEEGIDNRVDIEIAGEEKSLLSH</sequence>
<evidence type="ECO:0000313" key="1">
    <source>
        <dbReference type="EMBL" id="KAJ4715702.1"/>
    </source>
</evidence>
<keyword evidence="2" id="KW-1185">Reference proteome</keyword>
<organism evidence="1 2">
    <name type="scientific">Melia azedarach</name>
    <name type="common">Chinaberry tree</name>
    <dbReference type="NCBI Taxonomy" id="155640"/>
    <lineage>
        <taxon>Eukaryota</taxon>
        <taxon>Viridiplantae</taxon>
        <taxon>Streptophyta</taxon>
        <taxon>Embryophyta</taxon>
        <taxon>Tracheophyta</taxon>
        <taxon>Spermatophyta</taxon>
        <taxon>Magnoliopsida</taxon>
        <taxon>eudicotyledons</taxon>
        <taxon>Gunneridae</taxon>
        <taxon>Pentapetalae</taxon>
        <taxon>rosids</taxon>
        <taxon>malvids</taxon>
        <taxon>Sapindales</taxon>
        <taxon>Meliaceae</taxon>
        <taxon>Melia</taxon>
    </lineage>
</organism>
<reference evidence="1 2" key="1">
    <citation type="journal article" date="2023" name="Science">
        <title>Complex scaffold remodeling in plant triterpene biosynthesis.</title>
        <authorList>
            <person name="De La Pena R."/>
            <person name="Hodgson H."/>
            <person name="Liu J.C."/>
            <person name="Stephenson M.J."/>
            <person name="Martin A.C."/>
            <person name="Owen C."/>
            <person name="Harkess A."/>
            <person name="Leebens-Mack J."/>
            <person name="Jimenez L.E."/>
            <person name="Osbourn A."/>
            <person name="Sattely E.S."/>
        </authorList>
    </citation>
    <scope>NUCLEOTIDE SEQUENCE [LARGE SCALE GENOMIC DNA]</scope>
    <source>
        <strain evidence="2">cv. JPN11</strain>
        <tissue evidence="1">Leaf</tissue>
    </source>
</reference>
<comment type="caution">
    <text evidence="1">The sequence shown here is derived from an EMBL/GenBank/DDBJ whole genome shotgun (WGS) entry which is preliminary data.</text>
</comment>